<reference evidence="4" key="1">
    <citation type="journal article" date="2019" name="Int. J. Syst. Evol. Microbiol.">
        <title>The Global Catalogue of Microorganisms (GCM) 10K type strain sequencing project: providing services to taxonomists for standard genome sequencing and annotation.</title>
        <authorList>
            <consortium name="The Broad Institute Genomics Platform"/>
            <consortium name="The Broad Institute Genome Sequencing Center for Infectious Disease"/>
            <person name="Wu L."/>
            <person name="Ma J."/>
        </authorList>
    </citation>
    <scope>NUCLEOTIDE SEQUENCE [LARGE SCALE GENOMIC DNA]</scope>
    <source>
        <strain evidence="4">CGMCC 1.19062</strain>
    </source>
</reference>
<feature type="transmembrane region" description="Helical" evidence="1">
    <location>
        <begin position="18"/>
        <end position="37"/>
    </location>
</feature>
<feature type="transmembrane region" description="Helical" evidence="1">
    <location>
        <begin position="280"/>
        <end position="298"/>
    </location>
</feature>
<name>A0ABW5DMA1_9PROT</name>
<feature type="transmembrane region" description="Helical" evidence="1">
    <location>
        <begin position="108"/>
        <end position="127"/>
    </location>
</feature>
<protein>
    <submittedName>
        <fullName evidence="3">DMT family transporter</fullName>
    </submittedName>
</protein>
<feature type="transmembrane region" description="Helical" evidence="1">
    <location>
        <begin position="193"/>
        <end position="210"/>
    </location>
</feature>
<proteinExistence type="predicted"/>
<dbReference type="Proteomes" id="UP001597295">
    <property type="component" value="Unassembled WGS sequence"/>
</dbReference>
<dbReference type="InterPro" id="IPR000620">
    <property type="entry name" value="EamA_dom"/>
</dbReference>
<feature type="domain" description="EamA" evidence="2">
    <location>
        <begin position="164"/>
        <end position="297"/>
    </location>
</feature>
<accession>A0ABW5DMA1</accession>
<feature type="transmembrane region" description="Helical" evidence="1">
    <location>
        <begin position="165"/>
        <end position="181"/>
    </location>
</feature>
<evidence type="ECO:0000256" key="1">
    <source>
        <dbReference type="SAM" id="Phobius"/>
    </source>
</evidence>
<dbReference type="PANTHER" id="PTHR22911:SF79">
    <property type="entry name" value="MOBA-LIKE NTP TRANSFERASE DOMAIN-CONTAINING PROTEIN"/>
    <property type="match status" value="1"/>
</dbReference>
<dbReference type="RefSeq" id="WP_379875190.1">
    <property type="nucleotide sequence ID" value="NZ_JBHUIP010000003.1"/>
</dbReference>
<dbReference type="SUPFAM" id="SSF103481">
    <property type="entry name" value="Multidrug resistance efflux transporter EmrE"/>
    <property type="match status" value="2"/>
</dbReference>
<sequence>MAVLTPCLPEPSQKADNGALTALIVGQLAVAASPILVRLTGQDPIDSAAGRMWIAVPILLAWSLIAPTPEKSRWSLKDIALVILAGVAFALDLAGMHAAIATGSVTNATFLVNLAPVLMVLAAWGLFGQRPSGRQAGALGIACLGGVALSFDTLGRGGADPMSDVYGVGSAIAFAAYMLIVQRLRARHASGPVMLWSSLACALTLAPMALADGKGFEMPATLGGLAALIALGSLVHAFGQGLTAVGLGRLSAAAVAPFLLLQPVATAVAVPFVVGEAVSLPQAVGCGLILASLALIRLKGRRG</sequence>
<dbReference type="InterPro" id="IPR037185">
    <property type="entry name" value="EmrE-like"/>
</dbReference>
<dbReference type="Pfam" id="PF00892">
    <property type="entry name" value="EamA"/>
    <property type="match status" value="2"/>
</dbReference>
<comment type="caution">
    <text evidence="3">The sequence shown here is derived from an EMBL/GenBank/DDBJ whole genome shotgun (WGS) entry which is preliminary data.</text>
</comment>
<keyword evidence="1" id="KW-0812">Transmembrane</keyword>
<dbReference type="EMBL" id="JBHUIP010000003">
    <property type="protein sequence ID" value="MFD2262268.1"/>
    <property type="molecule type" value="Genomic_DNA"/>
</dbReference>
<keyword evidence="1" id="KW-1133">Transmembrane helix</keyword>
<evidence type="ECO:0000313" key="3">
    <source>
        <dbReference type="EMBL" id="MFD2262268.1"/>
    </source>
</evidence>
<feature type="transmembrane region" description="Helical" evidence="1">
    <location>
        <begin position="216"/>
        <end position="238"/>
    </location>
</feature>
<feature type="transmembrane region" description="Helical" evidence="1">
    <location>
        <begin position="79"/>
        <end position="102"/>
    </location>
</feature>
<feature type="transmembrane region" description="Helical" evidence="1">
    <location>
        <begin position="139"/>
        <end position="159"/>
    </location>
</feature>
<organism evidence="3 4">
    <name type="scientific">Lacibacterium aquatile</name>
    <dbReference type="NCBI Taxonomy" id="1168082"/>
    <lineage>
        <taxon>Bacteria</taxon>
        <taxon>Pseudomonadati</taxon>
        <taxon>Pseudomonadota</taxon>
        <taxon>Alphaproteobacteria</taxon>
        <taxon>Rhodospirillales</taxon>
        <taxon>Rhodospirillaceae</taxon>
    </lineage>
</organism>
<feature type="domain" description="EamA" evidence="2">
    <location>
        <begin position="21"/>
        <end position="147"/>
    </location>
</feature>
<evidence type="ECO:0000313" key="4">
    <source>
        <dbReference type="Proteomes" id="UP001597295"/>
    </source>
</evidence>
<dbReference type="PANTHER" id="PTHR22911">
    <property type="entry name" value="ACYL-MALONYL CONDENSING ENZYME-RELATED"/>
    <property type="match status" value="1"/>
</dbReference>
<feature type="transmembrane region" description="Helical" evidence="1">
    <location>
        <begin position="250"/>
        <end position="274"/>
    </location>
</feature>
<feature type="transmembrane region" description="Helical" evidence="1">
    <location>
        <begin position="49"/>
        <end position="67"/>
    </location>
</feature>
<keyword evidence="1" id="KW-0472">Membrane</keyword>
<keyword evidence="4" id="KW-1185">Reference proteome</keyword>
<evidence type="ECO:0000259" key="2">
    <source>
        <dbReference type="Pfam" id="PF00892"/>
    </source>
</evidence>
<gene>
    <name evidence="3" type="ORF">ACFSM5_05165</name>
</gene>